<dbReference type="OrthoDB" id="143110at2"/>
<evidence type="ECO:0000313" key="4">
    <source>
        <dbReference type="EMBL" id="AWM78789.1"/>
    </source>
</evidence>
<sequence length="172" mass="18967">MHLRRAGPADAETLAHLGRETFVETFGHLYPHEDLAAYLAGAYDLEATREGLDDPSQASWLVETPAGQAVGYATAGPCGLPHPEIQEGALELKRIYLARPAQGGGVGGNLFDAVMDWMAKQSPPDLWIGVWSENLGAQRFYARRGFQKVGEYGFHVGRTVDREFILRRRPAF</sequence>
<feature type="domain" description="N-acetyltransferase" evidence="3">
    <location>
        <begin position="1"/>
        <end position="171"/>
    </location>
</feature>
<dbReference type="SUPFAM" id="SSF55729">
    <property type="entry name" value="Acyl-CoA N-acyltransferases (Nat)"/>
    <property type="match status" value="1"/>
</dbReference>
<dbReference type="GO" id="GO:0016747">
    <property type="term" value="F:acyltransferase activity, transferring groups other than amino-acyl groups"/>
    <property type="evidence" value="ECO:0007669"/>
    <property type="project" value="InterPro"/>
</dbReference>
<evidence type="ECO:0000313" key="5">
    <source>
        <dbReference type="Proteomes" id="UP000247763"/>
    </source>
</evidence>
<organism evidence="4 5">
    <name type="scientific">Phenylobacterium parvum</name>
    <dbReference type="NCBI Taxonomy" id="2201350"/>
    <lineage>
        <taxon>Bacteria</taxon>
        <taxon>Pseudomonadati</taxon>
        <taxon>Pseudomonadota</taxon>
        <taxon>Alphaproteobacteria</taxon>
        <taxon>Caulobacterales</taxon>
        <taxon>Caulobacteraceae</taxon>
        <taxon>Phenylobacterium</taxon>
    </lineage>
</organism>
<dbReference type="Proteomes" id="UP000247763">
    <property type="component" value="Chromosome"/>
</dbReference>
<keyword evidence="2" id="KW-0012">Acyltransferase</keyword>
<dbReference type="InterPro" id="IPR000182">
    <property type="entry name" value="GNAT_dom"/>
</dbReference>
<protein>
    <submittedName>
        <fullName evidence="4">GNAT family N-acetyltransferase</fullName>
    </submittedName>
</protein>
<dbReference type="InterPro" id="IPR050832">
    <property type="entry name" value="Bact_Acetyltransf"/>
</dbReference>
<dbReference type="PANTHER" id="PTHR43877">
    <property type="entry name" value="AMINOALKYLPHOSPHONATE N-ACETYLTRANSFERASE-RELATED-RELATED"/>
    <property type="match status" value="1"/>
</dbReference>
<accession>A0A2Z3I1E8</accession>
<keyword evidence="1 4" id="KW-0808">Transferase</keyword>
<dbReference type="EMBL" id="CP029479">
    <property type="protein sequence ID" value="AWM78789.1"/>
    <property type="molecule type" value="Genomic_DNA"/>
</dbReference>
<dbReference type="PROSITE" id="PS51186">
    <property type="entry name" value="GNAT"/>
    <property type="match status" value="1"/>
</dbReference>
<dbReference type="Gene3D" id="3.40.630.30">
    <property type="match status" value="1"/>
</dbReference>
<evidence type="ECO:0000259" key="3">
    <source>
        <dbReference type="PROSITE" id="PS51186"/>
    </source>
</evidence>
<dbReference type="KEGG" id="phb:HYN04_08575"/>
<reference evidence="5" key="1">
    <citation type="submission" date="2018-05" db="EMBL/GenBank/DDBJ databases">
        <title>Genome sequencing of Phenylobacterium sp. HYN0004.</title>
        <authorList>
            <person name="Yi H."/>
            <person name="Baek C."/>
        </authorList>
    </citation>
    <scope>NUCLEOTIDE SEQUENCE [LARGE SCALE GENOMIC DNA]</scope>
    <source>
        <strain evidence="5">HYN0004</strain>
    </source>
</reference>
<proteinExistence type="predicted"/>
<dbReference type="Pfam" id="PF00583">
    <property type="entry name" value="Acetyltransf_1"/>
    <property type="match status" value="1"/>
</dbReference>
<evidence type="ECO:0000256" key="1">
    <source>
        <dbReference type="ARBA" id="ARBA00022679"/>
    </source>
</evidence>
<dbReference type="InterPro" id="IPR016181">
    <property type="entry name" value="Acyl_CoA_acyltransferase"/>
</dbReference>
<gene>
    <name evidence="4" type="ORF">HYN04_08575</name>
</gene>
<evidence type="ECO:0000256" key="2">
    <source>
        <dbReference type="ARBA" id="ARBA00023315"/>
    </source>
</evidence>
<keyword evidence="5" id="KW-1185">Reference proteome</keyword>
<name>A0A2Z3I1E8_9CAUL</name>
<dbReference type="AlphaFoldDB" id="A0A2Z3I1E8"/>